<evidence type="ECO:0000256" key="1">
    <source>
        <dbReference type="ARBA" id="ARBA00038158"/>
    </source>
</evidence>
<dbReference type="EMBL" id="JAPEVB010000002">
    <property type="protein sequence ID" value="KAJ4393294.1"/>
    <property type="molecule type" value="Genomic_DNA"/>
</dbReference>
<evidence type="ECO:0000259" key="2">
    <source>
        <dbReference type="Pfam" id="PF13649"/>
    </source>
</evidence>
<dbReference type="PANTHER" id="PTHR43591">
    <property type="entry name" value="METHYLTRANSFERASE"/>
    <property type="match status" value="1"/>
</dbReference>
<organism evidence="3 4">
    <name type="scientific">Gnomoniopsis smithogilvyi</name>
    <dbReference type="NCBI Taxonomy" id="1191159"/>
    <lineage>
        <taxon>Eukaryota</taxon>
        <taxon>Fungi</taxon>
        <taxon>Dikarya</taxon>
        <taxon>Ascomycota</taxon>
        <taxon>Pezizomycotina</taxon>
        <taxon>Sordariomycetes</taxon>
        <taxon>Sordariomycetidae</taxon>
        <taxon>Diaporthales</taxon>
        <taxon>Gnomoniaceae</taxon>
        <taxon>Gnomoniopsis</taxon>
    </lineage>
</organism>
<dbReference type="SUPFAM" id="SSF53335">
    <property type="entry name" value="S-adenosyl-L-methionine-dependent methyltransferases"/>
    <property type="match status" value="1"/>
</dbReference>
<feature type="domain" description="Methyltransferase" evidence="2">
    <location>
        <begin position="50"/>
        <end position="157"/>
    </location>
</feature>
<keyword evidence="4" id="KW-1185">Reference proteome</keyword>
<evidence type="ECO:0000313" key="4">
    <source>
        <dbReference type="Proteomes" id="UP001140453"/>
    </source>
</evidence>
<dbReference type="Gene3D" id="3.40.50.150">
    <property type="entry name" value="Vaccinia Virus protein VP39"/>
    <property type="match status" value="1"/>
</dbReference>
<sequence length="268" mass="29709">MTITASRGAYDKVQHESQADAYKQREGFPKDLLESQLQDFALGDCKGLTVLDIGGGQGLRARQAIDHGAAAVDVVDLSPEMMRTGEKIEQSLGRGDSIVRWFEADVSKPEEVARLPLRFKEKGYDIVMGNWIFDHASNMEMLDGMFQSIVAYLKPGGLFVGTRVFNTPRAPATSNPKYGAVYKDIAEIPGGMFFRYVVNVDPPATFDAATMEATYNPAKLEETHARYGLGETKIVPWEDADCVKKDPEFWKEFLEMPNLAVVTARKTG</sequence>
<dbReference type="InterPro" id="IPR041698">
    <property type="entry name" value="Methyltransf_25"/>
</dbReference>
<dbReference type="Proteomes" id="UP001140453">
    <property type="component" value="Unassembled WGS sequence"/>
</dbReference>
<protein>
    <recommendedName>
        <fullName evidence="2">Methyltransferase domain-containing protein</fullName>
    </recommendedName>
</protein>
<dbReference type="AlphaFoldDB" id="A0A9W8YWL2"/>
<proteinExistence type="inferred from homology"/>
<name>A0A9W8YWL2_9PEZI</name>
<evidence type="ECO:0000313" key="3">
    <source>
        <dbReference type="EMBL" id="KAJ4393294.1"/>
    </source>
</evidence>
<accession>A0A9W8YWL2</accession>
<reference evidence="3" key="1">
    <citation type="submission" date="2022-10" db="EMBL/GenBank/DDBJ databases">
        <title>Tapping the CABI collections for fungal endophytes: first genome assemblies for Collariella, Neodidymelliopsis, Ascochyta clinopodiicola, Didymella pomorum, Didymosphaeria variabile, Neocosmospora piperis and Neocucurbitaria cava.</title>
        <authorList>
            <person name="Hill R."/>
        </authorList>
    </citation>
    <scope>NUCLEOTIDE SEQUENCE</scope>
    <source>
        <strain evidence="3">IMI 355082</strain>
    </source>
</reference>
<comment type="similarity">
    <text evidence="1">Belongs to the methyltransferase superfamily. LaeA methyltransferase family.</text>
</comment>
<dbReference type="InterPro" id="IPR029063">
    <property type="entry name" value="SAM-dependent_MTases_sf"/>
</dbReference>
<dbReference type="CDD" id="cd02440">
    <property type="entry name" value="AdoMet_MTases"/>
    <property type="match status" value="1"/>
</dbReference>
<dbReference type="PANTHER" id="PTHR43591:SF110">
    <property type="entry name" value="RHODANESE DOMAIN-CONTAINING PROTEIN"/>
    <property type="match status" value="1"/>
</dbReference>
<dbReference type="OrthoDB" id="3647at2759"/>
<comment type="caution">
    <text evidence="3">The sequence shown here is derived from an EMBL/GenBank/DDBJ whole genome shotgun (WGS) entry which is preliminary data.</text>
</comment>
<dbReference type="Pfam" id="PF13649">
    <property type="entry name" value="Methyltransf_25"/>
    <property type="match status" value="1"/>
</dbReference>
<gene>
    <name evidence="3" type="ORF">N0V93_002502</name>
</gene>